<dbReference type="CDD" id="cd01639">
    <property type="entry name" value="IMPase"/>
    <property type="match status" value="1"/>
</dbReference>
<evidence type="ECO:0000256" key="1">
    <source>
        <dbReference type="ARBA" id="ARBA00001033"/>
    </source>
</evidence>
<dbReference type="PRINTS" id="PR01959">
    <property type="entry name" value="SBIMPHPHTASE"/>
</dbReference>
<keyword evidence="6" id="KW-0805">Transcription regulation</keyword>
<comment type="catalytic activity">
    <reaction evidence="1 9">
        <text>a myo-inositol phosphate + H2O = myo-inositol + phosphate</text>
        <dbReference type="Rhea" id="RHEA:24056"/>
        <dbReference type="ChEBI" id="CHEBI:15377"/>
        <dbReference type="ChEBI" id="CHEBI:17268"/>
        <dbReference type="ChEBI" id="CHEBI:43474"/>
        <dbReference type="ChEBI" id="CHEBI:84139"/>
        <dbReference type="EC" id="3.1.3.25"/>
    </reaction>
</comment>
<feature type="binding site" evidence="8">
    <location>
        <position position="211"/>
    </location>
    <ligand>
        <name>Mg(2+)</name>
        <dbReference type="ChEBI" id="CHEBI:18420"/>
        <label>1</label>
        <note>catalytic</note>
    </ligand>
</feature>
<dbReference type="FunFam" id="3.30.540.10:FF:000003">
    <property type="entry name" value="Inositol-1-monophosphatase"/>
    <property type="match status" value="1"/>
</dbReference>
<dbReference type="Gene3D" id="3.40.190.80">
    <property type="match status" value="1"/>
</dbReference>
<keyword evidence="6" id="KW-0804">Transcription</keyword>
<organism evidence="10 11">
    <name type="scientific">Piscirickettsia salmonis</name>
    <dbReference type="NCBI Taxonomy" id="1238"/>
    <lineage>
        <taxon>Bacteria</taxon>
        <taxon>Pseudomonadati</taxon>
        <taxon>Pseudomonadota</taxon>
        <taxon>Gammaproteobacteria</taxon>
        <taxon>Thiotrichales</taxon>
        <taxon>Piscirickettsiaceae</taxon>
        <taxon>Piscirickettsia</taxon>
    </lineage>
</organism>
<dbReference type="RefSeq" id="WP_017376079.1">
    <property type="nucleotide sequence ID" value="NZ_CP012508.1"/>
</dbReference>
<dbReference type="EMBL" id="CP012508">
    <property type="protein sequence ID" value="ALB22189.1"/>
    <property type="molecule type" value="Genomic_DNA"/>
</dbReference>
<dbReference type="GO" id="GO:0008934">
    <property type="term" value="F:inositol monophosphate 1-phosphatase activity"/>
    <property type="evidence" value="ECO:0007669"/>
    <property type="project" value="InterPro"/>
</dbReference>
<feature type="binding site" evidence="8">
    <location>
        <position position="83"/>
    </location>
    <ligand>
        <name>Mg(2+)</name>
        <dbReference type="ChEBI" id="CHEBI:18420"/>
        <label>1</label>
        <note>catalytic</note>
    </ligand>
</feature>
<evidence type="ECO:0000256" key="2">
    <source>
        <dbReference type="ARBA" id="ARBA00001946"/>
    </source>
</evidence>
<keyword evidence="7 8" id="KW-0460">Magnesium</keyword>
<dbReference type="PRINTS" id="PR00377">
    <property type="entry name" value="IMPHPHTASES"/>
</dbReference>
<evidence type="ECO:0000256" key="3">
    <source>
        <dbReference type="ARBA" id="ARBA00009759"/>
    </source>
</evidence>
<dbReference type="Pfam" id="PF00459">
    <property type="entry name" value="Inositol_P"/>
    <property type="match status" value="1"/>
</dbReference>
<dbReference type="GO" id="GO:0007165">
    <property type="term" value="P:signal transduction"/>
    <property type="evidence" value="ECO:0007669"/>
    <property type="project" value="TreeGrafter"/>
</dbReference>
<dbReference type="AlphaFoldDB" id="A0A1L6TAA1"/>
<dbReference type="InterPro" id="IPR033942">
    <property type="entry name" value="IMPase"/>
</dbReference>
<dbReference type="GO" id="GO:0031564">
    <property type="term" value="P:transcription antitermination"/>
    <property type="evidence" value="ECO:0007669"/>
    <property type="project" value="UniProtKB-KW"/>
</dbReference>
<dbReference type="GO" id="GO:0006020">
    <property type="term" value="P:inositol metabolic process"/>
    <property type="evidence" value="ECO:0007669"/>
    <property type="project" value="TreeGrafter"/>
</dbReference>
<evidence type="ECO:0000256" key="7">
    <source>
        <dbReference type="ARBA" id="ARBA00022842"/>
    </source>
</evidence>
<dbReference type="SUPFAM" id="SSF56655">
    <property type="entry name" value="Carbohydrate phosphatase"/>
    <property type="match status" value="1"/>
</dbReference>
<dbReference type="EC" id="3.1.3.25" evidence="9"/>
<dbReference type="OrthoDB" id="9785695at2"/>
<keyword evidence="6" id="KW-0889">Transcription antitermination</keyword>
<dbReference type="InterPro" id="IPR000760">
    <property type="entry name" value="Inositol_monophosphatase-like"/>
</dbReference>
<dbReference type="GO" id="GO:0046872">
    <property type="term" value="F:metal ion binding"/>
    <property type="evidence" value="ECO:0007669"/>
    <property type="project" value="UniProtKB-KW"/>
</dbReference>
<dbReference type="InterPro" id="IPR022337">
    <property type="entry name" value="Inositol_monophosphatase_SuhB"/>
</dbReference>
<sequence>MQPIINIATRAARRAGALMLQRIDRLDTLKVAEKGIGNYVSDVDKSAESTIIETIQKAYPEHTLLSEESGQTPQESDYLWIIDPLDGTNNFIHGNPNFCISIAIQYRGRTEHAVIYDAIRDELFSATRGQGAKLNDHRIRVSQRNKLEGATISTSLTHATDQYAATFFASQHSLYEQHVALRRSGSIALDLAYVAAGRLDASYTLGAQRWDIEAGLLLVREAGGLASDLNGGESNISEGELLAGNPKSLKHLLQTLRPHYTKKS</sequence>
<dbReference type="InterPro" id="IPR020583">
    <property type="entry name" value="Inositol_monoP_metal-BS"/>
</dbReference>
<name>A0A1L6TAA1_PISSA</name>
<evidence type="ECO:0000256" key="8">
    <source>
        <dbReference type="PIRSR" id="PIRSR600760-2"/>
    </source>
</evidence>
<evidence type="ECO:0000256" key="9">
    <source>
        <dbReference type="RuleBase" id="RU364068"/>
    </source>
</evidence>
<feature type="binding site" evidence="8">
    <location>
        <position position="67"/>
    </location>
    <ligand>
        <name>Mg(2+)</name>
        <dbReference type="ChEBI" id="CHEBI:18420"/>
        <label>1</label>
        <note>catalytic</note>
    </ligand>
</feature>
<comment type="similarity">
    <text evidence="3 9">Belongs to the inositol monophosphatase superfamily.</text>
</comment>
<dbReference type="PROSITE" id="PS00629">
    <property type="entry name" value="IMP_1"/>
    <property type="match status" value="1"/>
</dbReference>
<comment type="cofactor">
    <cofactor evidence="2 8 9">
        <name>Mg(2+)</name>
        <dbReference type="ChEBI" id="CHEBI:18420"/>
    </cofactor>
</comment>
<dbReference type="Gene3D" id="3.30.540.10">
    <property type="entry name" value="Fructose-1,6-Bisphosphatase, subunit A, domain 1"/>
    <property type="match status" value="1"/>
</dbReference>
<keyword evidence="5 9" id="KW-0378">Hydrolase</keyword>
<evidence type="ECO:0000256" key="5">
    <source>
        <dbReference type="ARBA" id="ARBA00022801"/>
    </source>
</evidence>
<evidence type="ECO:0000256" key="6">
    <source>
        <dbReference type="ARBA" id="ARBA00022814"/>
    </source>
</evidence>
<evidence type="ECO:0000256" key="4">
    <source>
        <dbReference type="ARBA" id="ARBA00022723"/>
    </source>
</evidence>
<dbReference type="PANTHER" id="PTHR20854:SF4">
    <property type="entry name" value="INOSITOL-1-MONOPHOSPHATASE-RELATED"/>
    <property type="match status" value="1"/>
</dbReference>
<dbReference type="PANTHER" id="PTHR20854">
    <property type="entry name" value="INOSITOL MONOPHOSPHATASE"/>
    <property type="match status" value="1"/>
</dbReference>
<dbReference type="Proteomes" id="UP000029558">
    <property type="component" value="Chromosome"/>
</dbReference>
<accession>A0A1L6TAA1</accession>
<keyword evidence="4 8" id="KW-0479">Metal-binding</keyword>
<evidence type="ECO:0000313" key="11">
    <source>
        <dbReference type="Proteomes" id="UP000029558"/>
    </source>
</evidence>
<evidence type="ECO:0000313" key="10">
    <source>
        <dbReference type="EMBL" id="ALB22189.1"/>
    </source>
</evidence>
<gene>
    <name evidence="10" type="primary">suhB</name>
    <name evidence="10" type="ORF">KU39_1006</name>
</gene>
<feature type="binding site" evidence="8">
    <location>
        <position position="85"/>
    </location>
    <ligand>
        <name>Mg(2+)</name>
        <dbReference type="ChEBI" id="CHEBI:18420"/>
        <label>1</label>
        <note>catalytic</note>
    </ligand>
</feature>
<proteinExistence type="inferred from homology"/>
<reference evidence="10 11" key="1">
    <citation type="journal article" date="2014" name="Genome Announc.">
        <title>Comparative Genome Analysis of Two Isolates of the Fish Pathogen Piscirickettsia salmonis from Different Hosts Reveals Major Differences in Virulence-Associated Secretion Systems.</title>
        <authorList>
            <person name="Bohle H."/>
            <person name="Henriquez P."/>
            <person name="Grothusen H."/>
            <person name="Navas E."/>
            <person name="Sandoval A."/>
            <person name="Bustamante F."/>
            <person name="Bustos P."/>
            <person name="Mancilla M."/>
        </authorList>
    </citation>
    <scope>NUCLEOTIDE SEQUENCE [LARGE SCALE GENOMIC DNA]</scope>
    <source>
        <strain evidence="11">B1-32597</strain>
    </source>
</reference>
<feature type="binding site" evidence="8">
    <location>
        <position position="86"/>
    </location>
    <ligand>
        <name>Mg(2+)</name>
        <dbReference type="ChEBI" id="CHEBI:18420"/>
        <label>1</label>
        <note>catalytic</note>
    </ligand>
</feature>
<protein>
    <recommendedName>
        <fullName evidence="9">Inositol-1-monophosphatase</fullName>
        <ecNumber evidence="9">3.1.3.25</ecNumber>
    </recommendedName>
</protein>